<dbReference type="EnsemblMetazoa" id="CPIJ019006-RA">
    <property type="protein sequence ID" value="CPIJ019006-PA"/>
    <property type="gene ID" value="CPIJ019006"/>
</dbReference>
<evidence type="ECO:0000256" key="1">
    <source>
        <dbReference type="SAM" id="MobiDB-lite"/>
    </source>
</evidence>
<dbReference type="EMBL" id="DS233195">
    <property type="protein sequence ID" value="EDS28587.1"/>
    <property type="molecule type" value="Genomic_DNA"/>
</dbReference>
<proteinExistence type="predicted"/>
<dbReference type="OrthoDB" id="6331233at2759"/>
<gene>
    <name evidence="3" type="primary">6053035</name>
    <name evidence="2" type="ORF">CpipJ_CPIJ019006</name>
</gene>
<dbReference type="AlphaFoldDB" id="B0XHR8"/>
<evidence type="ECO:0000313" key="4">
    <source>
        <dbReference type="Proteomes" id="UP000002320"/>
    </source>
</evidence>
<evidence type="ECO:0000313" key="2">
    <source>
        <dbReference type="EMBL" id="EDS28587.1"/>
    </source>
</evidence>
<feature type="region of interest" description="Disordered" evidence="1">
    <location>
        <begin position="16"/>
        <end position="49"/>
    </location>
</feature>
<sequence length="173" mass="18318">MSPVPERFLPLVFRGVEGGAGVGTGDLELLPSRGGHRDDGEEDDDAPSAIIPGERETVVAGSQEDVPKMPPPLGMLPPGTWSPVKVVMLAVLVLLGPGLRQVHALRCFSCSVTASSGDKNCISDPSSVEGQSVVNCNRKYCTIQRQELIDPPGKLNTFLRSCEESPLVGNLIS</sequence>
<organism>
    <name type="scientific">Culex quinquefasciatus</name>
    <name type="common">Southern house mosquito</name>
    <name type="synonym">Culex pungens</name>
    <dbReference type="NCBI Taxonomy" id="7176"/>
    <lineage>
        <taxon>Eukaryota</taxon>
        <taxon>Metazoa</taxon>
        <taxon>Ecdysozoa</taxon>
        <taxon>Arthropoda</taxon>
        <taxon>Hexapoda</taxon>
        <taxon>Insecta</taxon>
        <taxon>Pterygota</taxon>
        <taxon>Neoptera</taxon>
        <taxon>Endopterygota</taxon>
        <taxon>Diptera</taxon>
        <taxon>Nematocera</taxon>
        <taxon>Culicoidea</taxon>
        <taxon>Culicidae</taxon>
        <taxon>Culicinae</taxon>
        <taxon>Culicini</taxon>
        <taxon>Culex</taxon>
        <taxon>Culex</taxon>
    </lineage>
</organism>
<protein>
    <submittedName>
        <fullName evidence="2 3">Uncharacterized protein</fullName>
    </submittedName>
</protein>
<dbReference type="eggNOG" id="ENOG502SCSK">
    <property type="taxonomic scope" value="Eukaryota"/>
</dbReference>
<dbReference type="Proteomes" id="UP000002320">
    <property type="component" value="Unassembled WGS sequence"/>
</dbReference>
<reference evidence="2" key="1">
    <citation type="submission" date="2007-03" db="EMBL/GenBank/DDBJ databases">
        <title>Annotation of Culex pipiens quinquefasciatus.</title>
        <authorList>
            <consortium name="The Broad Institute Genome Sequencing Platform"/>
            <person name="Atkinson P.W."/>
            <person name="Hemingway J."/>
            <person name="Christensen B.M."/>
            <person name="Higgs S."/>
            <person name="Kodira C."/>
            <person name="Hannick L."/>
            <person name="Megy K."/>
            <person name="O'Leary S."/>
            <person name="Pearson M."/>
            <person name="Haas B.J."/>
            <person name="Mauceli E."/>
            <person name="Wortman J.R."/>
            <person name="Lee N.H."/>
            <person name="Guigo R."/>
            <person name="Stanke M."/>
            <person name="Alvarado L."/>
            <person name="Amedeo P."/>
            <person name="Antoine C.H."/>
            <person name="Arensburger P."/>
            <person name="Bidwell S.L."/>
            <person name="Crawford M."/>
            <person name="Camaro F."/>
            <person name="Devon K."/>
            <person name="Engels R."/>
            <person name="Hammond M."/>
            <person name="Howarth C."/>
            <person name="Koehrsen M."/>
            <person name="Lawson D."/>
            <person name="Montgomery P."/>
            <person name="Nene V."/>
            <person name="Nusbaum C."/>
            <person name="Puiu D."/>
            <person name="Romero-Severson J."/>
            <person name="Severson D.W."/>
            <person name="Shumway M."/>
            <person name="Sisk P."/>
            <person name="Stolte C."/>
            <person name="Zeng Q."/>
            <person name="Eisenstadt E."/>
            <person name="Fraser-Liggett C."/>
            <person name="Strausberg R."/>
            <person name="Galagan J."/>
            <person name="Birren B."/>
            <person name="Collins F.H."/>
        </authorList>
    </citation>
    <scope>NUCLEOTIDE SEQUENCE [LARGE SCALE GENOMIC DNA]</scope>
    <source>
        <strain evidence="2">JHB</strain>
    </source>
</reference>
<keyword evidence="4" id="KW-1185">Reference proteome</keyword>
<dbReference type="HOGENOM" id="CLU_1549149_0_0_1"/>
<dbReference type="VEuPathDB" id="VectorBase:CPIJ019006"/>
<dbReference type="VEuPathDB" id="VectorBase:CQUJHB011997"/>
<name>B0XHR8_CULQU</name>
<accession>B0XHR8</accession>
<dbReference type="STRING" id="7176.B0XHR8"/>
<evidence type="ECO:0000313" key="3">
    <source>
        <dbReference type="EnsemblMetazoa" id="CPIJ019006-PA"/>
    </source>
</evidence>
<dbReference type="KEGG" id="cqu:CpipJ_CPIJ019006"/>
<dbReference type="InParanoid" id="B0XHR8"/>
<reference evidence="3" key="2">
    <citation type="submission" date="2020-05" db="UniProtKB">
        <authorList>
            <consortium name="EnsemblMetazoa"/>
        </authorList>
    </citation>
    <scope>IDENTIFICATION</scope>
    <source>
        <strain evidence="3">JHB</strain>
    </source>
</reference>